<gene>
    <name evidence="3" type="ORF">SAMN05660330_00326</name>
</gene>
<protein>
    <submittedName>
        <fullName evidence="3">YggT family protein</fullName>
    </submittedName>
</protein>
<evidence type="ECO:0000256" key="2">
    <source>
        <dbReference type="SAM" id="Phobius"/>
    </source>
</evidence>
<keyword evidence="2" id="KW-0812">Transmembrane</keyword>
<dbReference type="AlphaFoldDB" id="A0A1H0JUM2"/>
<keyword evidence="2" id="KW-0472">Membrane</keyword>
<feature type="transmembrane region" description="Helical" evidence="2">
    <location>
        <begin position="7"/>
        <end position="27"/>
    </location>
</feature>
<dbReference type="GO" id="GO:0016020">
    <property type="term" value="C:membrane"/>
    <property type="evidence" value="ECO:0007669"/>
    <property type="project" value="InterPro"/>
</dbReference>
<evidence type="ECO:0000313" key="3">
    <source>
        <dbReference type="EMBL" id="SDO47263.1"/>
    </source>
</evidence>
<dbReference type="PANTHER" id="PTHR33219">
    <property type="entry name" value="YLMG HOMOLOG PROTEIN 2, CHLOROPLASTIC"/>
    <property type="match status" value="1"/>
</dbReference>
<dbReference type="STRING" id="91360.SAMN05660330_00326"/>
<feature type="transmembrane region" description="Helical" evidence="2">
    <location>
        <begin position="71"/>
        <end position="91"/>
    </location>
</feature>
<dbReference type="Pfam" id="PF02325">
    <property type="entry name" value="CCB3_YggT"/>
    <property type="match status" value="1"/>
</dbReference>
<comment type="similarity">
    <text evidence="1">Belongs to the YggT family.</text>
</comment>
<dbReference type="RefSeq" id="WP_092219110.1">
    <property type="nucleotide sequence ID" value="NZ_FNJI01000002.1"/>
</dbReference>
<accession>A0A1H0JUM2</accession>
<organism evidence="3 4">
    <name type="scientific">Desulforhopalus singaporensis</name>
    <dbReference type="NCBI Taxonomy" id="91360"/>
    <lineage>
        <taxon>Bacteria</taxon>
        <taxon>Pseudomonadati</taxon>
        <taxon>Thermodesulfobacteriota</taxon>
        <taxon>Desulfobulbia</taxon>
        <taxon>Desulfobulbales</taxon>
        <taxon>Desulfocapsaceae</taxon>
        <taxon>Desulforhopalus</taxon>
    </lineage>
</organism>
<dbReference type="EMBL" id="FNJI01000002">
    <property type="protein sequence ID" value="SDO47263.1"/>
    <property type="molecule type" value="Genomic_DNA"/>
</dbReference>
<dbReference type="PANTHER" id="PTHR33219:SF14">
    <property type="entry name" value="PROTEIN COFACTOR ASSEMBLY OF COMPLEX C SUBUNIT B CCB3, CHLOROPLASTIC-RELATED"/>
    <property type="match status" value="1"/>
</dbReference>
<dbReference type="OrthoDB" id="47652at2"/>
<keyword evidence="4" id="KW-1185">Reference proteome</keyword>
<evidence type="ECO:0000313" key="4">
    <source>
        <dbReference type="Proteomes" id="UP000199073"/>
    </source>
</evidence>
<evidence type="ECO:0000256" key="1">
    <source>
        <dbReference type="ARBA" id="ARBA00010894"/>
    </source>
</evidence>
<sequence>MFVVNNFMMAVAQLLDFVLTAYVWIIIGRAVVSWVGADPYNPIVRFLYEATEPALSRIRRVLPISMGGIDFSPMILILAIMFVQSFVVGTLKQIALGMG</sequence>
<reference evidence="3 4" key="1">
    <citation type="submission" date="2016-10" db="EMBL/GenBank/DDBJ databases">
        <authorList>
            <person name="de Groot N.N."/>
        </authorList>
    </citation>
    <scope>NUCLEOTIDE SEQUENCE [LARGE SCALE GENOMIC DNA]</scope>
    <source>
        <strain evidence="3 4">DSM 12130</strain>
    </source>
</reference>
<proteinExistence type="inferred from homology"/>
<dbReference type="Proteomes" id="UP000199073">
    <property type="component" value="Unassembled WGS sequence"/>
</dbReference>
<name>A0A1H0JUM2_9BACT</name>
<dbReference type="InterPro" id="IPR003425">
    <property type="entry name" value="CCB3/YggT"/>
</dbReference>
<keyword evidence="2" id="KW-1133">Transmembrane helix</keyword>